<dbReference type="EMBL" id="JAHRHJ020000008">
    <property type="protein sequence ID" value="KAH9304556.1"/>
    <property type="molecule type" value="Genomic_DNA"/>
</dbReference>
<evidence type="ECO:0000313" key="2">
    <source>
        <dbReference type="Proteomes" id="UP000824469"/>
    </source>
</evidence>
<evidence type="ECO:0000313" key="1">
    <source>
        <dbReference type="EMBL" id="KAH9304556.1"/>
    </source>
</evidence>
<protein>
    <submittedName>
        <fullName evidence="1">Uncharacterized protein</fullName>
    </submittedName>
</protein>
<proteinExistence type="predicted"/>
<reference evidence="1 2" key="1">
    <citation type="journal article" date="2021" name="Nat. Plants">
        <title>The Taxus genome provides insights into paclitaxel biosynthesis.</title>
        <authorList>
            <person name="Xiong X."/>
            <person name="Gou J."/>
            <person name="Liao Q."/>
            <person name="Li Y."/>
            <person name="Zhou Q."/>
            <person name="Bi G."/>
            <person name="Li C."/>
            <person name="Du R."/>
            <person name="Wang X."/>
            <person name="Sun T."/>
            <person name="Guo L."/>
            <person name="Liang H."/>
            <person name="Lu P."/>
            <person name="Wu Y."/>
            <person name="Zhang Z."/>
            <person name="Ro D.K."/>
            <person name="Shang Y."/>
            <person name="Huang S."/>
            <person name="Yan J."/>
        </authorList>
    </citation>
    <scope>NUCLEOTIDE SEQUENCE [LARGE SCALE GENOMIC DNA]</scope>
    <source>
        <strain evidence="1">Ta-2019</strain>
    </source>
</reference>
<feature type="non-terminal residue" evidence="1">
    <location>
        <position position="1"/>
    </location>
</feature>
<comment type="caution">
    <text evidence="1">The sequence shown here is derived from an EMBL/GenBank/DDBJ whole genome shotgun (WGS) entry which is preliminary data.</text>
</comment>
<dbReference type="Proteomes" id="UP000824469">
    <property type="component" value="Unassembled WGS sequence"/>
</dbReference>
<organism evidence="1 2">
    <name type="scientific">Taxus chinensis</name>
    <name type="common">Chinese yew</name>
    <name type="synonym">Taxus wallichiana var. chinensis</name>
    <dbReference type="NCBI Taxonomy" id="29808"/>
    <lineage>
        <taxon>Eukaryota</taxon>
        <taxon>Viridiplantae</taxon>
        <taxon>Streptophyta</taxon>
        <taxon>Embryophyta</taxon>
        <taxon>Tracheophyta</taxon>
        <taxon>Spermatophyta</taxon>
        <taxon>Pinopsida</taxon>
        <taxon>Pinidae</taxon>
        <taxon>Conifers II</taxon>
        <taxon>Cupressales</taxon>
        <taxon>Taxaceae</taxon>
        <taxon>Taxus</taxon>
    </lineage>
</organism>
<keyword evidence="2" id="KW-1185">Reference proteome</keyword>
<name>A0AA38FJ72_TAXCH</name>
<sequence length="130" mass="15178">EEALRVIKCLNMGDSAKVEELIQELFGEIELGVRFDEEEETNSMLLQHAYFEKEKGKMVYIVDDAEVENMDVDHSNEMPEFLDIVDKNKCTYHKPMKTKKVIIGMNIKPKEAIIGDYWFDYEVAKIIELL</sequence>
<gene>
    <name evidence="1" type="ORF">KI387_008960</name>
</gene>
<dbReference type="AlphaFoldDB" id="A0AA38FJ72"/>
<accession>A0AA38FJ72</accession>